<feature type="chain" id="PRO_5002658590" description="ZinT domain-containing protein" evidence="4">
    <location>
        <begin position="26"/>
        <end position="228"/>
    </location>
</feature>
<dbReference type="SUPFAM" id="SSF50814">
    <property type="entry name" value="Lipocalins"/>
    <property type="match status" value="1"/>
</dbReference>
<dbReference type="RefSeq" id="WP_009813153.1">
    <property type="nucleotide sequence ID" value="NZ_CH724156.1"/>
</dbReference>
<evidence type="ECO:0000256" key="4">
    <source>
        <dbReference type="SAM" id="SignalP"/>
    </source>
</evidence>
<comment type="caution">
    <text evidence="6">The sequence shown here is derived from an EMBL/GenBank/DDBJ whole genome shotgun (WGS) entry which is preliminary data.</text>
</comment>
<dbReference type="STRING" id="89187.ISM_05645"/>
<gene>
    <name evidence="6" type="ORF">ISM_05645</name>
</gene>
<dbReference type="Pfam" id="PF09223">
    <property type="entry name" value="ZinT"/>
    <property type="match status" value="1"/>
</dbReference>
<evidence type="ECO:0000256" key="3">
    <source>
        <dbReference type="SAM" id="MobiDB-lite"/>
    </source>
</evidence>
<dbReference type="OrthoDB" id="9810636at2"/>
<feature type="domain" description="ZinT" evidence="5">
    <location>
        <begin position="51"/>
        <end position="228"/>
    </location>
</feature>
<reference evidence="6 7" key="1">
    <citation type="submission" date="2005-12" db="EMBL/GenBank/DDBJ databases">
        <authorList>
            <person name="Moran M.A."/>
            <person name="Ferriera S."/>
            <person name="Johnson J."/>
            <person name="Kravitz S."/>
            <person name="Halpern A."/>
            <person name="Remington K."/>
            <person name="Beeson K."/>
            <person name="Tran B."/>
            <person name="Rogers Y.-H."/>
            <person name="Friedman R."/>
            <person name="Venter J.C."/>
        </authorList>
    </citation>
    <scope>NUCLEOTIDE SEQUENCE [LARGE SCALE GENOMIC DNA]</scope>
    <source>
        <strain evidence="7">ATCC BAA-591 / DSM 15170 / ISM</strain>
    </source>
</reference>
<feature type="region of interest" description="Disordered" evidence="3">
    <location>
        <begin position="24"/>
        <end position="46"/>
    </location>
</feature>
<dbReference type="HOGENOM" id="CLU_072001_1_0_5"/>
<feature type="signal peptide" evidence="4">
    <location>
        <begin position="1"/>
        <end position="25"/>
    </location>
</feature>
<keyword evidence="1 4" id="KW-0732">Signal</keyword>
<name>A3SK71_ROSNI</name>
<keyword evidence="7" id="KW-1185">Reference proteome</keyword>
<dbReference type="AlphaFoldDB" id="A3SK71"/>
<dbReference type="InterPro" id="IPR015304">
    <property type="entry name" value="ZinT_dom"/>
</dbReference>
<evidence type="ECO:0000313" key="7">
    <source>
        <dbReference type="Proteomes" id="UP000005954"/>
    </source>
</evidence>
<dbReference type="Gene3D" id="2.40.128.20">
    <property type="match status" value="1"/>
</dbReference>
<evidence type="ECO:0000256" key="1">
    <source>
        <dbReference type="ARBA" id="ARBA00022729"/>
    </source>
</evidence>
<feature type="compositionally biased region" description="Basic and acidic residues" evidence="3">
    <location>
        <begin position="29"/>
        <end position="46"/>
    </location>
</feature>
<accession>A3SK71</accession>
<dbReference type="InterPro" id="IPR012674">
    <property type="entry name" value="Calycin"/>
</dbReference>
<keyword evidence="2" id="KW-0862">Zinc</keyword>
<dbReference type="eggNOG" id="COG3443">
    <property type="taxonomic scope" value="Bacteria"/>
</dbReference>
<dbReference type="GO" id="GO:0008270">
    <property type="term" value="F:zinc ion binding"/>
    <property type="evidence" value="ECO:0007669"/>
    <property type="project" value="InterPro"/>
</dbReference>
<organism evidence="6 7">
    <name type="scientific">Roseovarius nubinhibens (strain ATCC BAA-591 / DSM 15170 / ISM)</name>
    <dbReference type="NCBI Taxonomy" id="89187"/>
    <lineage>
        <taxon>Bacteria</taxon>
        <taxon>Pseudomonadati</taxon>
        <taxon>Pseudomonadota</taxon>
        <taxon>Alphaproteobacteria</taxon>
        <taxon>Rhodobacterales</taxon>
        <taxon>Roseobacteraceae</taxon>
        <taxon>Roseovarius</taxon>
    </lineage>
</organism>
<protein>
    <recommendedName>
        <fullName evidence="5">ZinT domain-containing protein</fullName>
    </recommendedName>
</protein>
<evidence type="ECO:0000256" key="2">
    <source>
        <dbReference type="ARBA" id="ARBA00022833"/>
    </source>
</evidence>
<proteinExistence type="predicted"/>
<dbReference type="EMBL" id="AALY01000001">
    <property type="protein sequence ID" value="EAP77752.1"/>
    <property type="molecule type" value="Genomic_DNA"/>
</dbReference>
<dbReference type="Proteomes" id="UP000005954">
    <property type="component" value="Unassembled WGS sequence"/>
</dbReference>
<sequence length="228" mass="24783">MPRTSPLTALTLAAALALSTTPALAGSKSSDHGHSHSHDDHAHDHAKDDEAKAIYKGYFDDADIAPRPLSDWQGEWQSLYPYLQDGTLDPVMARKAESGDKSAADYRAYYDTGYATDVDRITIAGDTVTFTSASATLTGTYASDGYEILTYAKGNRGVRYIFAKTDGDADAPAYIQFSDHRIAPEPADHYHLYWGNDRAALLDEVTNWPTYYPAALSGAAIVAEMLAH</sequence>
<evidence type="ECO:0000259" key="5">
    <source>
        <dbReference type="Pfam" id="PF09223"/>
    </source>
</evidence>
<evidence type="ECO:0000313" key="6">
    <source>
        <dbReference type="EMBL" id="EAP77752.1"/>
    </source>
</evidence>